<dbReference type="Proteomes" id="UP000248014">
    <property type="component" value="Unassembled WGS sequence"/>
</dbReference>
<keyword evidence="1" id="KW-0812">Transmembrane</keyword>
<dbReference type="RefSeq" id="WP_110300024.1">
    <property type="nucleotide sequence ID" value="NZ_QJJM01000015.1"/>
</dbReference>
<feature type="transmembrane region" description="Helical" evidence="1">
    <location>
        <begin position="7"/>
        <end position="25"/>
    </location>
</feature>
<proteinExistence type="predicted"/>
<organism evidence="2 3">
    <name type="scientific">Blastomonas natatoria</name>
    <dbReference type="NCBI Taxonomy" id="34015"/>
    <lineage>
        <taxon>Bacteria</taxon>
        <taxon>Pseudomonadati</taxon>
        <taxon>Pseudomonadota</taxon>
        <taxon>Alphaproteobacteria</taxon>
        <taxon>Sphingomonadales</taxon>
        <taxon>Sphingomonadaceae</taxon>
        <taxon>Blastomonas</taxon>
    </lineage>
</organism>
<keyword evidence="3" id="KW-1185">Reference proteome</keyword>
<comment type="caution">
    <text evidence="2">The sequence shown here is derived from an EMBL/GenBank/DDBJ whole genome shotgun (WGS) entry which is preliminary data.</text>
</comment>
<evidence type="ECO:0000256" key="1">
    <source>
        <dbReference type="SAM" id="Phobius"/>
    </source>
</evidence>
<feature type="transmembrane region" description="Helical" evidence="1">
    <location>
        <begin position="59"/>
        <end position="80"/>
    </location>
</feature>
<dbReference type="EMBL" id="QJJM01000015">
    <property type="protein sequence ID" value="PXW69819.1"/>
    <property type="molecule type" value="Genomic_DNA"/>
</dbReference>
<dbReference type="AlphaFoldDB" id="A0A2V3UR97"/>
<sequence length="162" mass="17184">MSISRKIPIVLVLYITFVFVQSLFFKFTNSPETQYIFGTLNAWAVGLGLPEVFAPDGIASQYVVGTAELVASAVLLASLLPRLRGVRPLGALLALGVISGAIFFHLFTPLGIAVVDTDGTSDGGLLFTMACGVWISAASLLWIDRDLIRSILPGSAKGRAIT</sequence>
<feature type="transmembrane region" description="Helical" evidence="1">
    <location>
        <begin position="124"/>
        <end position="143"/>
    </location>
</feature>
<protein>
    <recommendedName>
        <fullName evidence="4">DoxX-like protein</fullName>
    </recommendedName>
</protein>
<evidence type="ECO:0008006" key="4">
    <source>
        <dbReference type="Google" id="ProtNLM"/>
    </source>
</evidence>
<feature type="transmembrane region" description="Helical" evidence="1">
    <location>
        <begin position="92"/>
        <end position="112"/>
    </location>
</feature>
<keyword evidence="1" id="KW-1133">Transmembrane helix</keyword>
<reference evidence="2 3" key="1">
    <citation type="submission" date="2018-05" db="EMBL/GenBank/DDBJ databases">
        <title>Genomic Encyclopedia of Type Strains, Phase IV (KMG-IV): sequencing the most valuable type-strain genomes for metagenomic binning, comparative biology and taxonomic classification.</title>
        <authorList>
            <person name="Goeker M."/>
        </authorList>
    </citation>
    <scope>NUCLEOTIDE SEQUENCE [LARGE SCALE GENOMIC DNA]</scope>
    <source>
        <strain evidence="2 3">DSM 3183</strain>
    </source>
</reference>
<dbReference type="OrthoDB" id="9791120at2"/>
<evidence type="ECO:0000313" key="3">
    <source>
        <dbReference type="Proteomes" id="UP000248014"/>
    </source>
</evidence>
<evidence type="ECO:0000313" key="2">
    <source>
        <dbReference type="EMBL" id="PXW69819.1"/>
    </source>
</evidence>
<accession>A0A2V3UR97</accession>
<keyword evidence="1" id="KW-0472">Membrane</keyword>
<gene>
    <name evidence="2" type="ORF">C7451_11592</name>
</gene>
<name>A0A2V3UR97_9SPHN</name>